<dbReference type="EMBL" id="KQ977642">
    <property type="protein sequence ID" value="KYN01113.1"/>
    <property type="molecule type" value="Genomic_DNA"/>
</dbReference>
<reference evidence="1 2" key="1">
    <citation type="submission" date="2016-03" db="EMBL/GenBank/DDBJ databases">
        <title>Cyphomyrmex costatus WGS genome.</title>
        <authorList>
            <person name="Nygaard S."/>
            <person name="Hu H."/>
            <person name="Boomsma J."/>
            <person name="Zhang G."/>
        </authorList>
    </citation>
    <scope>NUCLEOTIDE SEQUENCE [LARGE SCALE GENOMIC DNA]</scope>
    <source>
        <strain evidence="1">MS0001</strain>
        <tissue evidence="1">Whole body</tissue>
    </source>
</reference>
<evidence type="ECO:0000313" key="2">
    <source>
        <dbReference type="Proteomes" id="UP000078542"/>
    </source>
</evidence>
<sequence>MSVTIVSICGTDSSCGSSITWCGKESVAQVVSLECSLYDSLAYSKPIDKWDMMCPVLTKIVSTSCETSAHRVIYERFPSSPNIWRSYQSSRLIHLAKPLDN</sequence>
<dbReference type="AlphaFoldDB" id="A0A195CK75"/>
<gene>
    <name evidence="1" type="ORF">ALC62_08339</name>
</gene>
<keyword evidence="2" id="KW-1185">Reference proteome</keyword>
<name>A0A195CK75_9HYME</name>
<proteinExistence type="predicted"/>
<accession>A0A195CK75</accession>
<evidence type="ECO:0000313" key="1">
    <source>
        <dbReference type="EMBL" id="KYN01113.1"/>
    </source>
</evidence>
<protein>
    <submittedName>
        <fullName evidence="1">Uncharacterized protein</fullName>
    </submittedName>
</protein>
<organism evidence="1 2">
    <name type="scientific">Cyphomyrmex costatus</name>
    <dbReference type="NCBI Taxonomy" id="456900"/>
    <lineage>
        <taxon>Eukaryota</taxon>
        <taxon>Metazoa</taxon>
        <taxon>Ecdysozoa</taxon>
        <taxon>Arthropoda</taxon>
        <taxon>Hexapoda</taxon>
        <taxon>Insecta</taxon>
        <taxon>Pterygota</taxon>
        <taxon>Neoptera</taxon>
        <taxon>Endopterygota</taxon>
        <taxon>Hymenoptera</taxon>
        <taxon>Apocrita</taxon>
        <taxon>Aculeata</taxon>
        <taxon>Formicoidea</taxon>
        <taxon>Formicidae</taxon>
        <taxon>Myrmicinae</taxon>
        <taxon>Cyphomyrmex</taxon>
    </lineage>
</organism>
<dbReference type="Proteomes" id="UP000078542">
    <property type="component" value="Unassembled WGS sequence"/>
</dbReference>